<accession>A6WGR8</accession>
<keyword evidence="3" id="KW-1185">Reference proteome</keyword>
<reference evidence="3" key="1">
    <citation type="journal article" date="2008" name="PLoS ONE">
        <title>Survival in nuclear waste, extreme resistance, and potential applications gleaned from the genome sequence of Kineococcus radiotolerans SRS30216.</title>
        <authorList>
            <person name="Bagwell C.E."/>
            <person name="Bhat S."/>
            <person name="Hawkins G.M."/>
            <person name="Smith B.W."/>
            <person name="Biswas T."/>
            <person name="Hoover T.R."/>
            <person name="Saunders E."/>
            <person name="Han C.S."/>
            <person name="Tsodikov O.V."/>
            <person name="Shimkets L.J."/>
        </authorList>
    </citation>
    <scope>NUCLEOTIDE SEQUENCE [LARGE SCALE GENOMIC DNA]</scope>
    <source>
        <strain evidence="3">ATCC BAA-149 / DSM 14245 / SRS30216</strain>
    </source>
</reference>
<dbReference type="Proteomes" id="UP000001116">
    <property type="component" value="Plasmid pKRAD01"/>
</dbReference>
<dbReference type="HOGENOM" id="CLU_1774949_0_0_11"/>
<dbReference type="AlphaFoldDB" id="A6WGR8"/>
<feature type="compositionally biased region" description="Pro residues" evidence="1">
    <location>
        <begin position="50"/>
        <end position="73"/>
    </location>
</feature>
<geneLocation type="plasmid" evidence="2 3">
    <name>pKRAD01</name>
</geneLocation>
<dbReference type="KEGG" id="kra:Krad_4548"/>
<feature type="region of interest" description="Disordered" evidence="1">
    <location>
        <begin position="15"/>
        <end position="107"/>
    </location>
</feature>
<organism evidence="2 3">
    <name type="scientific">Kineococcus radiotolerans (strain ATCC BAA-149 / DSM 14245 / SRS30216)</name>
    <dbReference type="NCBI Taxonomy" id="266940"/>
    <lineage>
        <taxon>Bacteria</taxon>
        <taxon>Bacillati</taxon>
        <taxon>Actinomycetota</taxon>
        <taxon>Actinomycetes</taxon>
        <taxon>Kineosporiales</taxon>
        <taxon>Kineosporiaceae</taxon>
        <taxon>Kineococcus</taxon>
    </lineage>
</organism>
<proteinExistence type="predicted"/>
<evidence type="ECO:0000313" key="3">
    <source>
        <dbReference type="Proteomes" id="UP000001116"/>
    </source>
</evidence>
<protein>
    <submittedName>
        <fullName evidence="2">Uncharacterized protein</fullName>
    </submittedName>
</protein>
<name>A6WGR8_KINRD</name>
<gene>
    <name evidence="2" type="ordered locus">Krad_4548</name>
</gene>
<evidence type="ECO:0000313" key="2">
    <source>
        <dbReference type="EMBL" id="ABS06007.1"/>
    </source>
</evidence>
<feature type="region of interest" description="Disordered" evidence="1">
    <location>
        <begin position="119"/>
        <end position="146"/>
    </location>
</feature>
<sequence length="146" mass="15857">MRVFAAAEPDEKFVHQAGAQLPPRYPPSFGTLITDEFIPDAPAGAARPVSPSPPRTSSIPAPPLTPPTAPSAPPNGSTSPGTLEPHQPTPRVSPSPWREIRERRPCRPLQAIQVATFHGIHPHPQGPRDRLPRHQLFPLTMNPPLQ</sequence>
<evidence type="ECO:0000256" key="1">
    <source>
        <dbReference type="SAM" id="MobiDB-lite"/>
    </source>
</evidence>
<keyword evidence="2" id="KW-0614">Plasmid</keyword>
<dbReference type="EMBL" id="CP000751">
    <property type="protein sequence ID" value="ABS06007.1"/>
    <property type="molecule type" value="Genomic_DNA"/>
</dbReference>